<keyword evidence="3" id="KW-0235">DNA replication</keyword>
<dbReference type="Gene3D" id="3.30.1490.70">
    <property type="match status" value="1"/>
</dbReference>
<protein>
    <recommendedName>
        <fullName evidence="7">DNA ligase</fullName>
        <ecNumber evidence="7">6.5.1.1</ecNumber>
    </recommendedName>
</protein>
<feature type="domain" description="ATP-dependent DNA ligase family profile" evidence="10">
    <location>
        <begin position="537"/>
        <end position="729"/>
    </location>
</feature>
<dbReference type="Pfam" id="PF01068">
    <property type="entry name" value="DNA_ligase_A_M"/>
    <property type="match status" value="1"/>
</dbReference>
<proteinExistence type="inferred from homology"/>
<dbReference type="SUPFAM" id="SSF117018">
    <property type="entry name" value="ATP-dependent DNA ligase DNA-binding domain"/>
    <property type="match status" value="1"/>
</dbReference>
<dbReference type="SUPFAM" id="SSF50249">
    <property type="entry name" value="Nucleic acid-binding proteins"/>
    <property type="match status" value="1"/>
</dbReference>
<evidence type="ECO:0000256" key="4">
    <source>
        <dbReference type="ARBA" id="ARBA00022741"/>
    </source>
</evidence>
<reference evidence="11 12" key="1">
    <citation type="submission" date="2024-09" db="EMBL/GenBank/DDBJ databases">
        <title>Itraconazole resistance in Madurella fahalii resulting from another homologue of gene encoding cytochrome P450 14-alpha sterol demethylase (CYP51).</title>
        <authorList>
            <person name="Yoshioka I."/>
            <person name="Fahal A.H."/>
            <person name="Kaneko S."/>
            <person name="Yaguchi T."/>
        </authorList>
    </citation>
    <scope>NUCLEOTIDE SEQUENCE [LARGE SCALE GENOMIC DNA]</scope>
    <source>
        <strain evidence="11 12">IFM 68171</strain>
    </source>
</reference>
<gene>
    <name evidence="11" type="ORF">MFIFM68171_08096</name>
</gene>
<dbReference type="GeneID" id="98178839"/>
<dbReference type="Gene3D" id="2.40.50.140">
    <property type="entry name" value="Nucleic acid-binding proteins"/>
    <property type="match status" value="1"/>
</dbReference>
<evidence type="ECO:0000259" key="10">
    <source>
        <dbReference type="PROSITE" id="PS50160"/>
    </source>
</evidence>
<dbReference type="InterPro" id="IPR012340">
    <property type="entry name" value="NA-bd_OB-fold"/>
</dbReference>
<dbReference type="InterPro" id="IPR036599">
    <property type="entry name" value="DNA_ligase_N_sf"/>
</dbReference>
<evidence type="ECO:0000256" key="7">
    <source>
        <dbReference type="RuleBase" id="RU000617"/>
    </source>
</evidence>
<keyword evidence="4 7" id="KW-0547">Nucleotide-binding</keyword>
<keyword evidence="7" id="KW-0233">DNA recombination</keyword>
<accession>A0ABQ0GJI6</accession>
<dbReference type="CDD" id="cd07969">
    <property type="entry name" value="OBF_DNA_ligase_I"/>
    <property type="match status" value="1"/>
</dbReference>
<dbReference type="EC" id="6.5.1.1" evidence="7"/>
<evidence type="ECO:0000256" key="5">
    <source>
        <dbReference type="ARBA" id="ARBA00022840"/>
    </source>
</evidence>
<dbReference type="RefSeq" id="XP_070919617.1">
    <property type="nucleotide sequence ID" value="XM_071063516.1"/>
</dbReference>
<dbReference type="CDD" id="cd07900">
    <property type="entry name" value="Adenylation_DNA_ligase_I_Euk"/>
    <property type="match status" value="1"/>
</dbReference>
<comment type="catalytic activity">
    <reaction evidence="6 7">
        <text>ATP + (deoxyribonucleotide)n-3'-hydroxyl + 5'-phospho-(deoxyribonucleotide)m = (deoxyribonucleotide)n+m + AMP + diphosphate.</text>
        <dbReference type="EC" id="6.5.1.1"/>
    </reaction>
</comment>
<feature type="compositionally biased region" description="Basic and acidic residues" evidence="9">
    <location>
        <begin position="851"/>
        <end position="865"/>
    </location>
</feature>
<dbReference type="NCBIfam" id="TIGR00574">
    <property type="entry name" value="dnl1"/>
    <property type="match status" value="1"/>
</dbReference>
<dbReference type="Gene3D" id="1.10.3260.10">
    <property type="entry name" value="DNA ligase, ATP-dependent, N-terminal domain"/>
    <property type="match status" value="1"/>
</dbReference>
<evidence type="ECO:0000256" key="8">
    <source>
        <dbReference type="RuleBase" id="RU004196"/>
    </source>
</evidence>
<dbReference type="GO" id="GO:0016874">
    <property type="term" value="F:ligase activity"/>
    <property type="evidence" value="ECO:0007669"/>
    <property type="project" value="UniProtKB-KW"/>
</dbReference>
<feature type="compositionally biased region" description="Basic and acidic residues" evidence="9">
    <location>
        <begin position="57"/>
        <end position="68"/>
    </location>
</feature>
<feature type="region of interest" description="Disordered" evidence="9">
    <location>
        <begin position="851"/>
        <end position="878"/>
    </location>
</feature>
<feature type="region of interest" description="Disordered" evidence="9">
    <location>
        <begin position="1"/>
        <end position="122"/>
    </location>
</feature>
<keyword evidence="7" id="KW-0234">DNA repair</keyword>
<dbReference type="Proteomes" id="UP001628179">
    <property type="component" value="Unassembled WGS sequence"/>
</dbReference>
<feature type="compositionally biased region" description="Acidic residues" evidence="9">
    <location>
        <begin position="866"/>
        <end position="878"/>
    </location>
</feature>
<evidence type="ECO:0000256" key="1">
    <source>
        <dbReference type="ARBA" id="ARBA00007572"/>
    </source>
</evidence>
<keyword evidence="5 7" id="KW-0067">ATP-binding</keyword>
<evidence type="ECO:0000313" key="12">
    <source>
        <dbReference type="Proteomes" id="UP001628179"/>
    </source>
</evidence>
<sequence>MASPAKKRKLNRDSKQSPTPSRGIEYFFAKQRQNGSSSKPSSSPQPATPQPVPQKSLTDEEIARKLQAEWDAEVQGALNPAAPEPEPDETTLQGAASFAPGSSTSRQQQQPLPSFPTTQPTTATRTLSLSSAAATEDQISVSIPLDESPLVFDPAKYIPQLQESWATDGGNASYALLTRCFVLVNGTQSRIKIVDTLVNCIRLLIEGDPSSLLPAVWLATNAISPPYISMELGLGGSAISKALKQVCGLDNRALKAIYDKLGDPGDVAFEAKKKQSFTLRKPKPLTIKAVFHSLVKIAKTQGQGSGDVKQRIVDRLLQDSRGGEESRYIVRTLCQHLRIGAVKTTMLIALSRAFLLSKPPGAEFPTRDRQTLAKLKKEELAEVWARGEEIVKACYARHPNYNDLIPVLLEIGTTEELLVRCGITLHIPLRPMLGSITRDLSEMLTKLQGRDFACEYKYDGQRAQVHCDSSGKVSIFSRHLELMTDKYPDLVALVPKIRGDGVDSFIIEGEVVAVDRTTGELKNFQTLTNRARKDVAIGSITIDVCLFAFDLMYLNGQSLLDQPFRERRARLRSQFVEIPHHFTWVKSLDATSQDSEAVLEFFKSAIDSKCEGIMVKILDNLPQLEYHGGDEAEQAPPGPNPGTTNTKRKPKTKNTTKPSDSNNAPPEKKSRRKPLLATYEPDKRLDSWLKVKKDYSSSFDTLDLIPIAGWHGQGRKAKWWSPILLAVRNEETGCLEAVCKCMSGFTDAFYKANKEFYDNGEESGEPKNTHGKKPSFVEYAGGYPDVWFEPQEVWEVAFADITISPTYTAAIGLVQEDKGLSLRFPRFLRKREDKEIDEASTSEFLAGLWRKQEAKAPTGHDNREDVEGEAEEDELMET</sequence>
<dbReference type="InterPro" id="IPR000977">
    <property type="entry name" value="DNA_ligase_ATP-dep"/>
</dbReference>
<feature type="compositionally biased region" description="Polar residues" evidence="9">
    <location>
        <begin position="90"/>
        <end position="116"/>
    </location>
</feature>
<dbReference type="Pfam" id="PF04675">
    <property type="entry name" value="DNA_ligase_A_N"/>
    <property type="match status" value="1"/>
</dbReference>
<name>A0ABQ0GJI6_9PEZI</name>
<evidence type="ECO:0000256" key="2">
    <source>
        <dbReference type="ARBA" id="ARBA00022598"/>
    </source>
</evidence>
<dbReference type="Gene3D" id="3.30.470.30">
    <property type="entry name" value="DNA ligase/mRNA capping enzyme"/>
    <property type="match status" value="1"/>
</dbReference>
<evidence type="ECO:0000256" key="6">
    <source>
        <dbReference type="ARBA" id="ARBA00034003"/>
    </source>
</evidence>
<dbReference type="PANTHER" id="PTHR45674">
    <property type="entry name" value="DNA LIGASE 1/3 FAMILY MEMBER"/>
    <property type="match status" value="1"/>
</dbReference>
<feature type="compositionally biased region" description="Basic residues" evidence="9">
    <location>
        <begin position="1"/>
        <end position="10"/>
    </location>
</feature>
<dbReference type="InterPro" id="IPR012310">
    <property type="entry name" value="DNA_ligase_ATP-dep_cent"/>
</dbReference>
<evidence type="ECO:0000313" key="11">
    <source>
        <dbReference type="EMBL" id="GAB1317886.1"/>
    </source>
</evidence>
<keyword evidence="2 7" id="KW-0436">Ligase</keyword>
<comment type="similarity">
    <text evidence="1 8">Belongs to the ATP-dependent DNA ligase family.</text>
</comment>
<comment type="caution">
    <text evidence="11">The sequence shown here is derived from an EMBL/GenBank/DDBJ whole genome shotgun (WGS) entry which is preliminary data.</text>
</comment>
<dbReference type="PANTHER" id="PTHR45674:SF9">
    <property type="entry name" value="DNA LIGASE 3"/>
    <property type="match status" value="1"/>
</dbReference>
<keyword evidence="12" id="KW-1185">Reference proteome</keyword>
<feature type="region of interest" description="Disordered" evidence="9">
    <location>
        <begin position="627"/>
        <end position="676"/>
    </location>
</feature>
<dbReference type="InterPro" id="IPR016059">
    <property type="entry name" value="DNA_ligase_ATP-dep_CS"/>
</dbReference>
<organism evidence="11 12">
    <name type="scientific">Madurella fahalii</name>
    <dbReference type="NCBI Taxonomy" id="1157608"/>
    <lineage>
        <taxon>Eukaryota</taxon>
        <taxon>Fungi</taxon>
        <taxon>Dikarya</taxon>
        <taxon>Ascomycota</taxon>
        <taxon>Pezizomycotina</taxon>
        <taxon>Sordariomycetes</taxon>
        <taxon>Sordariomycetidae</taxon>
        <taxon>Sordariales</taxon>
        <taxon>Sordariales incertae sedis</taxon>
        <taxon>Madurella</taxon>
    </lineage>
</organism>
<dbReference type="InterPro" id="IPR012308">
    <property type="entry name" value="DNA_ligase_ATP-dep_N"/>
</dbReference>
<dbReference type="Pfam" id="PF04679">
    <property type="entry name" value="DNA_ligase_A_C"/>
    <property type="match status" value="1"/>
</dbReference>
<keyword evidence="7" id="KW-0227">DNA damage</keyword>
<evidence type="ECO:0000256" key="9">
    <source>
        <dbReference type="SAM" id="MobiDB-lite"/>
    </source>
</evidence>
<evidence type="ECO:0000256" key="3">
    <source>
        <dbReference type="ARBA" id="ARBA00022705"/>
    </source>
</evidence>
<dbReference type="PROSITE" id="PS00697">
    <property type="entry name" value="DNA_LIGASE_A1"/>
    <property type="match status" value="1"/>
</dbReference>
<dbReference type="EMBL" id="BAAFSV010000004">
    <property type="protein sequence ID" value="GAB1317886.1"/>
    <property type="molecule type" value="Genomic_DNA"/>
</dbReference>
<dbReference type="SUPFAM" id="SSF56091">
    <property type="entry name" value="DNA ligase/mRNA capping enzyme, catalytic domain"/>
    <property type="match status" value="1"/>
</dbReference>
<dbReference type="InterPro" id="IPR012309">
    <property type="entry name" value="DNA_ligase_ATP-dep_C"/>
</dbReference>
<dbReference type="PROSITE" id="PS50160">
    <property type="entry name" value="DNA_LIGASE_A3"/>
    <property type="match status" value="1"/>
</dbReference>
<dbReference type="InterPro" id="IPR050191">
    <property type="entry name" value="ATP-dep_DNA_ligase"/>
</dbReference>
<feature type="compositionally biased region" description="Low complexity" evidence="9">
    <location>
        <begin position="31"/>
        <end position="45"/>
    </location>
</feature>